<reference evidence="6" key="1">
    <citation type="submission" date="2021-06" db="EMBL/GenBank/DDBJ databases">
        <authorList>
            <person name="Criscuolo A."/>
        </authorList>
    </citation>
    <scope>NUCLEOTIDE SEQUENCE</scope>
    <source>
        <strain evidence="6">CIP111600</strain>
    </source>
</reference>
<dbReference type="Pfam" id="PF03466">
    <property type="entry name" value="LysR_substrate"/>
    <property type="match status" value="1"/>
</dbReference>
<dbReference type="InterPro" id="IPR005119">
    <property type="entry name" value="LysR_subst-bd"/>
</dbReference>
<dbReference type="FunFam" id="1.10.10.10:FF:000001">
    <property type="entry name" value="LysR family transcriptional regulator"/>
    <property type="match status" value="1"/>
</dbReference>
<accession>A0A916JV98</accession>
<gene>
    <name evidence="6" type="primary">gltC_1</name>
    <name evidence="6" type="ORF">PAESOLCIP111_00911</name>
</gene>
<dbReference type="Pfam" id="PF00126">
    <property type="entry name" value="HTH_1"/>
    <property type="match status" value="1"/>
</dbReference>
<evidence type="ECO:0000256" key="1">
    <source>
        <dbReference type="ARBA" id="ARBA00009437"/>
    </source>
</evidence>
<name>A0A916JV98_9BACL</name>
<dbReference type="AlphaFoldDB" id="A0A916JV98"/>
<evidence type="ECO:0000313" key="7">
    <source>
        <dbReference type="Proteomes" id="UP000693672"/>
    </source>
</evidence>
<dbReference type="RefSeq" id="WP_218090747.1">
    <property type="nucleotide sequence ID" value="NZ_CAJVAS010000003.1"/>
</dbReference>
<dbReference type="PROSITE" id="PS50931">
    <property type="entry name" value="HTH_LYSR"/>
    <property type="match status" value="1"/>
</dbReference>
<dbReference type="PANTHER" id="PTHR30419">
    <property type="entry name" value="HTH-TYPE TRANSCRIPTIONAL REGULATOR YBHD"/>
    <property type="match status" value="1"/>
</dbReference>
<organism evidence="6 7">
    <name type="scientific">Paenibacillus solanacearum</name>
    <dbReference type="NCBI Taxonomy" id="2048548"/>
    <lineage>
        <taxon>Bacteria</taxon>
        <taxon>Bacillati</taxon>
        <taxon>Bacillota</taxon>
        <taxon>Bacilli</taxon>
        <taxon>Bacillales</taxon>
        <taxon>Paenibacillaceae</taxon>
        <taxon>Paenibacillus</taxon>
    </lineage>
</organism>
<keyword evidence="2" id="KW-0805">Transcription regulation</keyword>
<dbReference type="InterPro" id="IPR050950">
    <property type="entry name" value="HTH-type_LysR_regulators"/>
</dbReference>
<evidence type="ECO:0000256" key="2">
    <source>
        <dbReference type="ARBA" id="ARBA00023015"/>
    </source>
</evidence>
<feature type="domain" description="HTH lysR-type" evidence="5">
    <location>
        <begin position="1"/>
        <end position="58"/>
    </location>
</feature>
<comment type="similarity">
    <text evidence="1">Belongs to the LysR transcriptional regulatory family.</text>
</comment>
<keyword evidence="3" id="KW-0238">DNA-binding</keyword>
<dbReference type="InterPro" id="IPR000847">
    <property type="entry name" value="LysR_HTH_N"/>
</dbReference>
<dbReference type="GO" id="GO:0003677">
    <property type="term" value="F:DNA binding"/>
    <property type="evidence" value="ECO:0007669"/>
    <property type="project" value="UniProtKB-KW"/>
</dbReference>
<evidence type="ECO:0000259" key="5">
    <source>
        <dbReference type="PROSITE" id="PS50931"/>
    </source>
</evidence>
<dbReference type="Proteomes" id="UP000693672">
    <property type="component" value="Unassembled WGS sequence"/>
</dbReference>
<dbReference type="GO" id="GO:0005829">
    <property type="term" value="C:cytosol"/>
    <property type="evidence" value="ECO:0007669"/>
    <property type="project" value="TreeGrafter"/>
</dbReference>
<dbReference type="EMBL" id="CAJVAS010000003">
    <property type="protein sequence ID" value="CAG7606976.1"/>
    <property type="molecule type" value="Genomic_DNA"/>
</dbReference>
<evidence type="ECO:0000256" key="3">
    <source>
        <dbReference type="ARBA" id="ARBA00023125"/>
    </source>
</evidence>
<protein>
    <submittedName>
        <fullName evidence="6">HTH-type transcriptional regulator GltC</fullName>
    </submittedName>
</protein>
<sequence length="290" mass="32741">MELLQLQYFRTVARLEHLTQAAQELRIAQPALSKTIARLEEDLGVPLFDRRTRQIQLSAYGRAFLKKTEAALALLEEGRREITEMAGLERGSVVLATTTLERFSTPLGEFVSMHPETRFRLKQASMEEIGTLLNEGDIDFAITAMPPNRSGVRSVPLLSEEVYLAVPPRHRFAQRDSVALSEVADEPFIDYKEGHPFRQMNDRLRRDAGMEARIVGEVDEPAAIGSLVRAGLGVAFVGACKSDQATPLIKLTIRNPGFRRTFRLAWDESRYMSQAAHTFREFLISYFAQE</sequence>
<proteinExistence type="inferred from homology"/>
<evidence type="ECO:0000313" key="6">
    <source>
        <dbReference type="EMBL" id="CAG7606976.1"/>
    </source>
</evidence>
<dbReference type="GO" id="GO:0003700">
    <property type="term" value="F:DNA-binding transcription factor activity"/>
    <property type="evidence" value="ECO:0007669"/>
    <property type="project" value="InterPro"/>
</dbReference>
<comment type="caution">
    <text evidence="6">The sequence shown here is derived from an EMBL/GenBank/DDBJ whole genome shotgun (WGS) entry which is preliminary data.</text>
</comment>
<dbReference type="PANTHER" id="PTHR30419:SF28">
    <property type="entry name" value="HTH-TYPE TRANSCRIPTIONAL REGULATOR BSDA"/>
    <property type="match status" value="1"/>
</dbReference>
<keyword evidence="7" id="KW-1185">Reference proteome</keyword>
<keyword evidence="4" id="KW-0804">Transcription</keyword>
<evidence type="ECO:0000256" key="4">
    <source>
        <dbReference type="ARBA" id="ARBA00023163"/>
    </source>
</evidence>